<dbReference type="GO" id="GO:1902201">
    <property type="term" value="P:negative regulation of bacterial-type flagellum-dependent cell motility"/>
    <property type="evidence" value="ECO:0007669"/>
    <property type="project" value="TreeGrafter"/>
</dbReference>
<comment type="catalytic activity">
    <reaction evidence="2">
        <text>2 GTP = 3',3'-c-di-GMP + 2 diphosphate</text>
        <dbReference type="Rhea" id="RHEA:24898"/>
        <dbReference type="ChEBI" id="CHEBI:33019"/>
        <dbReference type="ChEBI" id="CHEBI:37565"/>
        <dbReference type="ChEBI" id="CHEBI:58805"/>
        <dbReference type="EC" id="2.7.7.65"/>
    </reaction>
</comment>
<accession>A0A6L6Q7B9</accession>
<dbReference type="PROSITE" id="PS50042">
    <property type="entry name" value="CNMP_BINDING_3"/>
    <property type="match status" value="1"/>
</dbReference>
<dbReference type="EMBL" id="WNLA01000028">
    <property type="protein sequence ID" value="MTW05667.1"/>
    <property type="molecule type" value="Genomic_DNA"/>
</dbReference>
<reference evidence="5 6" key="1">
    <citation type="submission" date="2019-11" db="EMBL/GenBank/DDBJ databases">
        <title>Type strains purchased from KCTC, JCM and DSMZ.</title>
        <authorList>
            <person name="Lu H."/>
        </authorList>
    </citation>
    <scope>NUCLEOTIDE SEQUENCE [LARGE SCALE GENOMIC DNA]</scope>
    <source>
        <strain evidence="5 6">KCTC 42409</strain>
    </source>
</reference>
<feature type="domain" description="GGDEF" evidence="4">
    <location>
        <begin position="189"/>
        <end position="321"/>
    </location>
</feature>
<dbReference type="SMART" id="SM00267">
    <property type="entry name" value="GGDEF"/>
    <property type="match status" value="1"/>
</dbReference>
<dbReference type="InterPro" id="IPR018490">
    <property type="entry name" value="cNMP-bd_dom_sf"/>
</dbReference>
<dbReference type="EC" id="2.7.7.65" evidence="1"/>
<dbReference type="NCBIfam" id="TIGR00254">
    <property type="entry name" value="GGDEF"/>
    <property type="match status" value="1"/>
</dbReference>
<dbReference type="CDD" id="cd01949">
    <property type="entry name" value="GGDEF"/>
    <property type="match status" value="1"/>
</dbReference>
<gene>
    <name evidence="5" type="ORF">GM668_26675</name>
</gene>
<dbReference type="PANTHER" id="PTHR45138">
    <property type="entry name" value="REGULATORY COMPONENTS OF SENSORY TRANSDUCTION SYSTEM"/>
    <property type="match status" value="1"/>
</dbReference>
<dbReference type="CDD" id="cd00038">
    <property type="entry name" value="CAP_ED"/>
    <property type="match status" value="1"/>
</dbReference>
<evidence type="ECO:0000259" key="3">
    <source>
        <dbReference type="PROSITE" id="PS50042"/>
    </source>
</evidence>
<feature type="domain" description="Cyclic nucleotide-binding" evidence="3">
    <location>
        <begin position="53"/>
        <end position="137"/>
    </location>
</feature>
<proteinExistence type="predicted"/>
<dbReference type="GO" id="GO:0005886">
    <property type="term" value="C:plasma membrane"/>
    <property type="evidence" value="ECO:0007669"/>
    <property type="project" value="TreeGrafter"/>
</dbReference>
<dbReference type="SUPFAM" id="SSF55073">
    <property type="entry name" value="Nucleotide cyclase"/>
    <property type="match status" value="1"/>
</dbReference>
<dbReference type="Gene3D" id="3.30.70.270">
    <property type="match status" value="1"/>
</dbReference>
<organism evidence="5 6">
    <name type="scientific">Pseudoduganella ginsengisoli</name>
    <dbReference type="NCBI Taxonomy" id="1462440"/>
    <lineage>
        <taxon>Bacteria</taxon>
        <taxon>Pseudomonadati</taxon>
        <taxon>Pseudomonadota</taxon>
        <taxon>Betaproteobacteria</taxon>
        <taxon>Burkholderiales</taxon>
        <taxon>Oxalobacteraceae</taxon>
        <taxon>Telluria group</taxon>
        <taxon>Pseudoduganella</taxon>
    </lineage>
</organism>
<evidence type="ECO:0000313" key="6">
    <source>
        <dbReference type="Proteomes" id="UP000484015"/>
    </source>
</evidence>
<dbReference type="Pfam" id="PF00990">
    <property type="entry name" value="GGDEF"/>
    <property type="match status" value="1"/>
</dbReference>
<evidence type="ECO:0000259" key="4">
    <source>
        <dbReference type="PROSITE" id="PS50887"/>
    </source>
</evidence>
<dbReference type="InterPro" id="IPR029787">
    <property type="entry name" value="Nucleotide_cyclase"/>
</dbReference>
<dbReference type="Pfam" id="PF00027">
    <property type="entry name" value="cNMP_binding"/>
    <property type="match status" value="1"/>
</dbReference>
<evidence type="ECO:0000313" key="5">
    <source>
        <dbReference type="EMBL" id="MTW05667.1"/>
    </source>
</evidence>
<dbReference type="PROSITE" id="PS50887">
    <property type="entry name" value="GGDEF"/>
    <property type="match status" value="1"/>
</dbReference>
<keyword evidence="6" id="KW-1185">Reference proteome</keyword>
<name>A0A6L6Q7B9_9BURK</name>
<dbReference type="GO" id="GO:0052621">
    <property type="term" value="F:diguanylate cyclase activity"/>
    <property type="evidence" value="ECO:0007669"/>
    <property type="project" value="UniProtKB-EC"/>
</dbReference>
<dbReference type="InterPro" id="IPR000160">
    <property type="entry name" value="GGDEF_dom"/>
</dbReference>
<dbReference type="SUPFAM" id="SSF51206">
    <property type="entry name" value="cAMP-binding domain-like"/>
    <property type="match status" value="1"/>
</dbReference>
<sequence>MLKPTTFSASPYSIDQIQLFQGADQAIVRKLVAPCPIIHVGQGQPLTHATRALFIVLRGALSVATDFRTNTTDGSVSKILPGESVGEQTVVDEEANLSAITALEDSDVLAIDAGTVWKLIDESNGMARNLLRLMSFRIRAANAQLRRRQKVGEFYRQMSMVDGLTGLYNRAWLNELLPQMVGQAHGVEQPLSLIMVDLDHFKKFNDSHGHLAGDQALRAAAQAISNALRPSDFAVRYGGEEMMVLLPDTGADVAVVVAERLCDRIRNSVVFHDMRLPMPHLTASLGVASLAEGQDEQALIASADAALYRAKEAGRNRVVAA</sequence>
<protein>
    <recommendedName>
        <fullName evidence="1">diguanylate cyclase</fullName>
        <ecNumber evidence="1">2.7.7.65</ecNumber>
    </recommendedName>
</protein>
<comment type="caution">
    <text evidence="5">The sequence shown here is derived from an EMBL/GenBank/DDBJ whole genome shotgun (WGS) entry which is preliminary data.</text>
</comment>
<dbReference type="Proteomes" id="UP000484015">
    <property type="component" value="Unassembled WGS sequence"/>
</dbReference>
<dbReference type="PANTHER" id="PTHR45138:SF9">
    <property type="entry name" value="DIGUANYLATE CYCLASE DGCM-RELATED"/>
    <property type="match status" value="1"/>
</dbReference>
<evidence type="ECO:0000256" key="1">
    <source>
        <dbReference type="ARBA" id="ARBA00012528"/>
    </source>
</evidence>
<dbReference type="InterPro" id="IPR050469">
    <property type="entry name" value="Diguanylate_Cyclase"/>
</dbReference>
<dbReference type="InterPro" id="IPR043128">
    <property type="entry name" value="Rev_trsase/Diguanyl_cyclase"/>
</dbReference>
<evidence type="ECO:0000256" key="2">
    <source>
        <dbReference type="ARBA" id="ARBA00034247"/>
    </source>
</evidence>
<dbReference type="GO" id="GO:0043709">
    <property type="term" value="P:cell adhesion involved in single-species biofilm formation"/>
    <property type="evidence" value="ECO:0007669"/>
    <property type="project" value="TreeGrafter"/>
</dbReference>
<dbReference type="InterPro" id="IPR014710">
    <property type="entry name" value="RmlC-like_jellyroll"/>
</dbReference>
<dbReference type="Gene3D" id="2.60.120.10">
    <property type="entry name" value="Jelly Rolls"/>
    <property type="match status" value="1"/>
</dbReference>
<dbReference type="InterPro" id="IPR000595">
    <property type="entry name" value="cNMP-bd_dom"/>
</dbReference>
<dbReference type="RefSeq" id="WP_170305861.1">
    <property type="nucleotide sequence ID" value="NZ_WNLA01000028.1"/>
</dbReference>
<dbReference type="FunFam" id="3.30.70.270:FF:000001">
    <property type="entry name" value="Diguanylate cyclase domain protein"/>
    <property type="match status" value="1"/>
</dbReference>
<dbReference type="AlphaFoldDB" id="A0A6L6Q7B9"/>